<organism evidence="2 3">
    <name type="scientific">Solihabitans fulvus</name>
    <dbReference type="NCBI Taxonomy" id="1892852"/>
    <lineage>
        <taxon>Bacteria</taxon>
        <taxon>Bacillati</taxon>
        <taxon>Actinomycetota</taxon>
        <taxon>Actinomycetes</taxon>
        <taxon>Pseudonocardiales</taxon>
        <taxon>Pseudonocardiaceae</taxon>
        <taxon>Solihabitans</taxon>
    </lineage>
</organism>
<feature type="region of interest" description="Disordered" evidence="1">
    <location>
        <begin position="1"/>
        <end position="27"/>
    </location>
</feature>
<reference evidence="2 3" key="2">
    <citation type="submission" date="2019-09" db="EMBL/GenBank/DDBJ databases">
        <authorList>
            <person name="Jin C."/>
        </authorList>
    </citation>
    <scope>NUCLEOTIDE SEQUENCE [LARGE SCALE GENOMIC DNA]</scope>
    <source>
        <strain evidence="2 3">AN110305</strain>
    </source>
</reference>
<accession>A0A5B2W1V8</accession>
<evidence type="ECO:0000313" key="3">
    <source>
        <dbReference type="Proteomes" id="UP000323454"/>
    </source>
</evidence>
<evidence type="ECO:0008006" key="4">
    <source>
        <dbReference type="Google" id="ProtNLM"/>
    </source>
</evidence>
<feature type="compositionally biased region" description="Low complexity" evidence="1">
    <location>
        <begin position="1"/>
        <end position="24"/>
    </location>
</feature>
<gene>
    <name evidence="2" type="ORF">F0L68_41010</name>
</gene>
<reference evidence="2 3" key="1">
    <citation type="submission" date="2019-09" db="EMBL/GenBank/DDBJ databases">
        <title>Goodfellowia gen. nov., a new genus of the Pseudonocardineae related to Actinoalloteichus, containing Goodfellowia coeruleoviolacea gen. nov., comb. nov. gen. nov., comb. nov.</title>
        <authorList>
            <person name="Labeda D."/>
        </authorList>
    </citation>
    <scope>NUCLEOTIDE SEQUENCE [LARGE SCALE GENOMIC DNA]</scope>
    <source>
        <strain evidence="2 3">AN110305</strain>
    </source>
</reference>
<dbReference type="Proteomes" id="UP000323454">
    <property type="component" value="Unassembled WGS sequence"/>
</dbReference>
<dbReference type="RefSeq" id="WP_149855320.1">
    <property type="nucleotide sequence ID" value="NZ_VUOB01000158.1"/>
</dbReference>
<proteinExistence type="predicted"/>
<evidence type="ECO:0000313" key="2">
    <source>
        <dbReference type="EMBL" id="KAA2245943.1"/>
    </source>
</evidence>
<sequence>MAGCSTPAADSTQTPSPAATPQPSITFTPTSAAVLTPPTSSSGVGHAATAEDVATRWLAALRAARWTDGSPAAWVDRVRPYVTDALHGRDQLLRDAGGGADWRAFVQGQCASTVTDLRAIRPPESPGTSSAAQVQVSGTVRTSCDAATAQVPAETATATLLIVQVPDGSWRVDQRL</sequence>
<dbReference type="EMBL" id="VUOB01000158">
    <property type="protein sequence ID" value="KAA2245943.1"/>
    <property type="molecule type" value="Genomic_DNA"/>
</dbReference>
<comment type="caution">
    <text evidence="2">The sequence shown here is derived from an EMBL/GenBank/DDBJ whole genome shotgun (WGS) entry which is preliminary data.</text>
</comment>
<keyword evidence="3" id="KW-1185">Reference proteome</keyword>
<evidence type="ECO:0000256" key="1">
    <source>
        <dbReference type="SAM" id="MobiDB-lite"/>
    </source>
</evidence>
<dbReference type="AlphaFoldDB" id="A0A5B2W1V8"/>
<protein>
    <recommendedName>
        <fullName evidence="4">Mce-associated membrane protein</fullName>
    </recommendedName>
</protein>
<dbReference type="OrthoDB" id="3634979at2"/>
<name>A0A5B2W1V8_9PSEU</name>